<accession>A0ABM1EDJ7</accession>
<feature type="region of interest" description="Disordered" evidence="2">
    <location>
        <begin position="1"/>
        <end position="31"/>
    </location>
</feature>
<keyword evidence="3" id="KW-1185">Reference proteome</keyword>
<reference evidence="4" key="1">
    <citation type="submission" date="2025-08" db="UniProtKB">
        <authorList>
            <consortium name="RefSeq"/>
        </authorList>
    </citation>
    <scope>IDENTIFICATION</scope>
</reference>
<proteinExistence type="predicted"/>
<organism evidence="3 4">
    <name type="scientific">Priapulus caudatus</name>
    <name type="common">Priapulid worm</name>
    <dbReference type="NCBI Taxonomy" id="37621"/>
    <lineage>
        <taxon>Eukaryota</taxon>
        <taxon>Metazoa</taxon>
        <taxon>Ecdysozoa</taxon>
        <taxon>Scalidophora</taxon>
        <taxon>Priapulida</taxon>
        <taxon>Priapulimorpha</taxon>
        <taxon>Priapulimorphida</taxon>
        <taxon>Priapulidae</taxon>
        <taxon>Priapulus</taxon>
    </lineage>
</organism>
<evidence type="ECO:0000256" key="2">
    <source>
        <dbReference type="SAM" id="MobiDB-lite"/>
    </source>
</evidence>
<name>A0ABM1EDJ7_PRICU</name>
<dbReference type="Proteomes" id="UP000695022">
    <property type="component" value="Unplaced"/>
</dbReference>
<keyword evidence="1" id="KW-1015">Disulfide bond</keyword>
<dbReference type="InterPro" id="IPR036055">
    <property type="entry name" value="LDL_receptor-like_sf"/>
</dbReference>
<evidence type="ECO:0000256" key="1">
    <source>
        <dbReference type="ARBA" id="ARBA00023157"/>
    </source>
</evidence>
<evidence type="ECO:0000313" key="3">
    <source>
        <dbReference type="Proteomes" id="UP000695022"/>
    </source>
</evidence>
<protein>
    <submittedName>
        <fullName evidence="4">Low-density lipoprotein receptor class A domain-containing protein 3-like</fullName>
    </submittedName>
</protein>
<sequence>MIPFSSRCDGKKNCPDGSDEEGGCGHQRCSDCKNPTCNCQERPRCANGSTEEDCAEPCDPEKCKLPHCRCPSIYPPTFAP</sequence>
<evidence type="ECO:0000313" key="4">
    <source>
        <dbReference type="RefSeq" id="XP_014670268.1"/>
    </source>
</evidence>
<dbReference type="SUPFAM" id="SSF57424">
    <property type="entry name" value="LDL receptor-like module"/>
    <property type="match status" value="1"/>
</dbReference>
<dbReference type="GeneID" id="106811225"/>
<dbReference type="Gene3D" id="4.10.400.10">
    <property type="entry name" value="Low-density Lipoprotein Receptor"/>
    <property type="match status" value="1"/>
</dbReference>
<dbReference type="RefSeq" id="XP_014670268.1">
    <property type="nucleotide sequence ID" value="XM_014814782.1"/>
</dbReference>
<gene>
    <name evidence="4" type="primary">LOC106811225</name>
</gene>